<organism evidence="2">
    <name type="scientific">uncultured Sulfurovum sp</name>
    <dbReference type="NCBI Taxonomy" id="269237"/>
    <lineage>
        <taxon>Bacteria</taxon>
        <taxon>Pseudomonadati</taxon>
        <taxon>Campylobacterota</taxon>
        <taxon>Epsilonproteobacteria</taxon>
        <taxon>Campylobacterales</taxon>
        <taxon>Sulfurovaceae</taxon>
        <taxon>Sulfurovum</taxon>
        <taxon>environmental samples</taxon>
    </lineage>
</organism>
<feature type="transmembrane region" description="Helical" evidence="1">
    <location>
        <begin position="256"/>
        <end position="277"/>
    </location>
</feature>
<accession>A0A6S6UGK4</accession>
<dbReference type="InterPro" id="IPR001036">
    <property type="entry name" value="Acrflvin-R"/>
</dbReference>
<dbReference type="PANTHER" id="PTHR32063">
    <property type="match status" value="1"/>
</dbReference>
<dbReference type="AlphaFoldDB" id="A0A6S6UGK4"/>
<dbReference type="GO" id="GO:0005886">
    <property type="term" value="C:plasma membrane"/>
    <property type="evidence" value="ECO:0007669"/>
    <property type="project" value="TreeGrafter"/>
</dbReference>
<keyword evidence="1" id="KW-1133">Transmembrane helix</keyword>
<dbReference type="GO" id="GO:0042910">
    <property type="term" value="F:xenobiotic transmembrane transporter activity"/>
    <property type="evidence" value="ECO:0007669"/>
    <property type="project" value="TreeGrafter"/>
</dbReference>
<feature type="transmembrane region" description="Helical" evidence="1">
    <location>
        <begin position="198"/>
        <end position="221"/>
    </location>
</feature>
<proteinExistence type="predicted"/>
<dbReference type="Gene3D" id="1.20.1640.10">
    <property type="entry name" value="Multidrug efflux transporter AcrB transmembrane domain"/>
    <property type="match status" value="1"/>
</dbReference>
<feature type="transmembrane region" description="Helical" evidence="1">
    <location>
        <begin position="156"/>
        <end position="178"/>
    </location>
</feature>
<keyword evidence="1" id="KW-0812">Transmembrane</keyword>
<evidence type="ECO:0000313" key="2">
    <source>
        <dbReference type="EMBL" id="CAA6826229.1"/>
    </source>
</evidence>
<reference evidence="2" key="1">
    <citation type="submission" date="2020-01" db="EMBL/GenBank/DDBJ databases">
        <authorList>
            <person name="Meier V. D."/>
            <person name="Meier V D."/>
        </authorList>
    </citation>
    <scope>NUCLEOTIDE SEQUENCE</scope>
    <source>
        <strain evidence="2">HLG_WM_MAG_05</strain>
    </source>
</reference>
<name>A0A6S6UGK4_9BACT</name>
<protein>
    <submittedName>
        <fullName evidence="2">Cobalt-zinc-cadmium resistance protein CzcA Cation efflux system protein CusA</fullName>
    </submittedName>
</protein>
<evidence type="ECO:0000256" key="1">
    <source>
        <dbReference type="SAM" id="Phobius"/>
    </source>
</evidence>
<gene>
    <name evidence="2" type="ORF">HELGO_WM23608</name>
</gene>
<dbReference type="PANTHER" id="PTHR32063:SF4">
    <property type="entry name" value="SLR6043 PROTEIN"/>
    <property type="match status" value="1"/>
</dbReference>
<dbReference type="SUPFAM" id="SSF82866">
    <property type="entry name" value="Multidrug efflux transporter AcrB transmembrane domain"/>
    <property type="match status" value="1"/>
</dbReference>
<dbReference type="Pfam" id="PF00873">
    <property type="entry name" value="ACR_tran"/>
    <property type="match status" value="1"/>
</dbReference>
<keyword evidence="1" id="KW-0472">Membrane</keyword>
<sequence>MAAKRQRFIIEQQLNQSHQLYQKATVRQQAGEMSGLEQSPIALMQQQLRLQEKNIDKHYRHLQHQAQALLNLNEEIILKEERTSVAYSPYSGVVIEKSITEGSSVKKGMEVYKLADLSSLWIVAKAYESDRAYIQKGYTVEYGGQFKSAEASSNMLIILGVIVIFGVFILLYMAFASIRDALLILLNLPFAMIRGVVGLYMAGGILSVATIIGFITLLGIATRNGVIMIAHIHNLMQHEQVSNFEQAVKQGAKERLVPILMTAISAGLAMVPLALGVGEAGSEIQAPMAMVILFGLLSSTLLNMVILPALYLRFGLLKK</sequence>
<feature type="transmembrane region" description="Helical" evidence="1">
    <location>
        <begin position="289"/>
        <end position="312"/>
    </location>
</feature>
<dbReference type="EMBL" id="CACVAU010000086">
    <property type="protein sequence ID" value="CAA6826229.1"/>
    <property type="molecule type" value="Genomic_DNA"/>
</dbReference>
<dbReference type="Gene3D" id="3.30.70.1440">
    <property type="entry name" value="Multidrug efflux transporter AcrB pore domain"/>
    <property type="match status" value="1"/>
</dbReference>